<evidence type="ECO:0008006" key="6">
    <source>
        <dbReference type="Google" id="ProtNLM"/>
    </source>
</evidence>
<proteinExistence type="predicted"/>
<evidence type="ECO:0000313" key="5">
    <source>
        <dbReference type="Proteomes" id="UP000619788"/>
    </source>
</evidence>
<feature type="chain" id="PRO_5035203141" description="Repeat domain-containing protein" evidence="3">
    <location>
        <begin position="40"/>
        <end position="457"/>
    </location>
</feature>
<gene>
    <name evidence="4" type="ORF">Psi01_80480</name>
</gene>
<dbReference type="Proteomes" id="UP000619788">
    <property type="component" value="Unassembled WGS sequence"/>
</dbReference>
<keyword evidence="5" id="KW-1185">Reference proteome</keyword>
<dbReference type="RefSeq" id="WP_204069419.1">
    <property type="nucleotide sequence ID" value="NZ_BOOJ01000083.1"/>
</dbReference>
<organism evidence="4 5">
    <name type="scientific">Planobispora siamensis</name>
    <dbReference type="NCBI Taxonomy" id="936338"/>
    <lineage>
        <taxon>Bacteria</taxon>
        <taxon>Bacillati</taxon>
        <taxon>Actinomycetota</taxon>
        <taxon>Actinomycetes</taxon>
        <taxon>Streptosporangiales</taxon>
        <taxon>Streptosporangiaceae</taxon>
        <taxon>Planobispora</taxon>
    </lineage>
</organism>
<dbReference type="Gene3D" id="2.40.128.340">
    <property type="match status" value="2"/>
</dbReference>
<comment type="caution">
    <text evidence="4">The sequence shown here is derived from an EMBL/GenBank/DDBJ whole genome shotgun (WGS) entry which is preliminary data.</text>
</comment>
<dbReference type="Gene3D" id="2.130.10.130">
    <property type="entry name" value="Integrin alpha, N-terminal"/>
    <property type="match status" value="1"/>
</dbReference>
<sequence>MNTSHPRRRAAARNRATGLLAAIALTSGGLAATAAPAQAAPLPGCAAIGFSPAPDTSLSDAPRMVVATKVNADATPDLVVSVWQPTGASVQVMIGNGDGTFDPPVTVHTGSGSASRFAVADFDGDAVNDLAVPDAGDQLLTILPGNGDGTFDSPVIGFASAVTMAVVPGDFDDDGDQDLLSIGGGSSTELLVGNGDGTFQMPVVAGPAAWSADILVRDFDGDGDDDVAYATSGPPTSNSVEVRLSNGDGTFAPAVSYPGDSYPEGLTAADFNRDGKTDLAFLVPSGGTAHVLTGNGDGTFAPAVAHTVGPDIDTVTSGDFNKDGKPDLVVLHDTFPGTLSLLLGNGDGTFKPPVPFNAGSGSGRVVAADFNGDGAPDLVIPRVTSHALSIVTTVCIPASTPPAVPPVKPNPTVKPKPTVEPKPAAKPKPVPAVNTKAKAKAKVQLKKIKKIKGGGVA</sequence>
<dbReference type="SUPFAM" id="SSF69318">
    <property type="entry name" value="Integrin alpha N-terminal domain"/>
    <property type="match status" value="1"/>
</dbReference>
<keyword evidence="1 3" id="KW-0732">Signal</keyword>
<evidence type="ECO:0000256" key="1">
    <source>
        <dbReference type="ARBA" id="ARBA00022729"/>
    </source>
</evidence>
<dbReference type="AlphaFoldDB" id="A0A8J3SMZ7"/>
<evidence type="ECO:0000256" key="2">
    <source>
        <dbReference type="SAM" id="MobiDB-lite"/>
    </source>
</evidence>
<evidence type="ECO:0000313" key="4">
    <source>
        <dbReference type="EMBL" id="GIH97418.1"/>
    </source>
</evidence>
<feature type="signal peptide" evidence="3">
    <location>
        <begin position="1"/>
        <end position="39"/>
    </location>
</feature>
<dbReference type="PANTHER" id="PTHR46580">
    <property type="entry name" value="SENSOR KINASE-RELATED"/>
    <property type="match status" value="1"/>
</dbReference>
<evidence type="ECO:0000256" key="3">
    <source>
        <dbReference type="SAM" id="SignalP"/>
    </source>
</evidence>
<accession>A0A8J3SMZ7</accession>
<dbReference type="InterPro" id="IPR013517">
    <property type="entry name" value="FG-GAP"/>
</dbReference>
<dbReference type="InterPro" id="IPR028994">
    <property type="entry name" value="Integrin_alpha_N"/>
</dbReference>
<dbReference type="PANTHER" id="PTHR46580:SF4">
    <property type="entry name" value="ATP_GTP-BINDING PROTEIN"/>
    <property type="match status" value="1"/>
</dbReference>
<feature type="region of interest" description="Disordered" evidence="2">
    <location>
        <begin position="400"/>
        <end position="438"/>
    </location>
</feature>
<protein>
    <recommendedName>
        <fullName evidence="6">Repeat domain-containing protein</fullName>
    </recommendedName>
</protein>
<name>A0A8J3SMZ7_9ACTN</name>
<reference evidence="4 5" key="1">
    <citation type="submission" date="2021-01" db="EMBL/GenBank/DDBJ databases">
        <title>Whole genome shotgun sequence of Planobispora siamensis NBRC 107568.</title>
        <authorList>
            <person name="Komaki H."/>
            <person name="Tamura T."/>
        </authorList>
    </citation>
    <scope>NUCLEOTIDE SEQUENCE [LARGE SCALE GENOMIC DNA]</scope>
    <source>
        <strain evidence="4 5">NBRC 107568</strain>
    </source>
</reference>
<dbReference type="EMBL" id="BOOJ01000083">
    <property type="protein sequence ID" value="GIH97418.1"/>
    <property type="molecule type" value="Genomic_DNA"/>
</dbReference>
<dbReference type="Pfam" id="PF13517">
    <property type="entry name" value="FG-GAP_3"/>
    <property type="match status" value="3"/>
</dbReference>
<feature type="compositionally biased region" description="Pro residues" evidence="2">
    <location>
        <begin position="400"/>
        <end position="430"/>
    </location>
</feature>